<proteinExistence type="inferred from homology"/>
<dbReference type="HOGENOM" id="CLU_997113_0_0_11"/>
<evidence type="ECO:0000256" key="4">
    <source>
        <dbReference type="ARBA" id="ARBA00023125"/>
    </source>
</evidence>
<accession>K0JXN7</accession>
<dbReference type="InterPro" id="IPR014325">
    <property type="entry name" value="RNA_pol_sigma-E_actinobac"/>
</dbReference>
<dbReference type="EMBL" id="HE804045">
    <property type="protein sequence ID" value="CCH30901.1"/>
    <property type="molecule type" value="Genomic_DNA"/>
</dbReference>
<dbReference type="eggNOG" id="COG1595">
    <property type="taxonomic scope" value="Bacteria"/>
</dbReference>
<feature type="compositionally biased region" description="Pro residues" evidence="6">
    <location>
        <begin position="45"/>
        <end position="55"/>
    </location>
</feature>
<sequence>MSCARSPSSSTWPWTEGAAQGRSPSRPGAAPTGAGGSTGWGPAGPRCPPSAPPPTTSAGWCARRCRRRSAPTPPGSRHPPPGNRVKRVTPFNVGGGFRGFRGVDDSSAERNDVPDGYDRFVADRLDRLLRYATAMTCDKYLAQDIVQDVLLRVQDRWTRIAVMDAPYLYVKRMVTNEYLSWRRRRAARDVIASHAALDEIAPTVADHAVRHAERDAMRSRIAVLPRRQRAAIVLRYYEDSSDEEIAAVLGCTVGTVRSHISRALKTLRTNENTPVEVLR</sequence>
<gene>
    <name evidence="8" type="ordered locus">BN6_36060</name>
</gene>
<dbReference type="Gene3D" id="1.10.10.10">
    <property type="entry name" value="Winged helix-like DNA-binding domain superfamily/Winged helix DNA-binding domain"/>
    <property type="match status" value="1"/>
</dbReference>
<dbReference type="Proteomes" id="UP000006281">
    <property type="component" value="Chromosome"/>
</dbReference>
<evidence type="ECO:0000256" key="5">
    <source>
        <dbReference type="ARBA" id="ARBA00023163"/>
    </source>
</evidence>
<dbReference type="PANTHER" id="PTHR43133:SF50">
    <property type="entry name" value="ECF RNA POLYMERASE SIGMA FACTOR SIGM"/>
    <property type="match status" value="1"/>
</dbReference>
<dbReference type="GO" id="GO:0003677">
    <property type="term" value="F:DNA binding"/>
    <property type="evidence" value="ECO:0007669"/>
    <property type="project" value="UniProtKB-KW"/>
</dbReference>
<comment type="similarity">
    <text evidence="1">Belongs to the sigma-70 factor family. ECF subfamily.</text>
</comment>
<dbReference type="CDD" id="cd06171">
    <property type="entry name" value="Sigma70_r4"/>
    <property type="match status" value="1"/>
</dbReference>
<keyword evidence="9" id="KW-1185">Reference proteome</keyword>
<feature type="domain" description="RNA polymerase sigma factor 70 region 4 type 2" evidence="7">
    <location>
        <begin position="215"/>
        <end position="267"/>
    </location>
</feature>
<keyword evidence="2" id="KW-0805">Transcription regulation</keyword>
<keyword evidence="5" id="KW-0804">Transcription</keyword>
<evidence type="ECO:0000256" key="1">
    <source>
        <dbReference type="ARBA" id="ARBA00010641"/>
    </source>
</evidence>
<organism evidence="8 9">
    <name type="scientific">Saccharothrix espanaensis (strain ATCC 51144 / DSM 44229 / JCM 9112 / NBRC 15066 / NRRL 15764)</name>
    <dbReference type="NCBI Taxonomy" id="1179773"/>
    <lineage>
        <taxon>Bacteria</taxon>
        <taxon>Bacillati</taxon>
        <taxon>Actinomycetota</taxon>
        <taxon>Actinomycetes</taxon>
        <taxon>Pseudonocardiales</taxon>
        <taxon>Pseudonocardiaceae</taxon>
        <taxon>Saccharothrix</taxon>
    </lineage>
</organism>
<dbReference type="InterPro" id="IPR014284">
    <property type="entry name" value="RNA_pol_sigma-70_dom"/>
</dbReference>
<keyword evidence="3" id="KW-0731">Sigma factor</keyword>
<evidence type="ECO:0000313" key="8">
    <source>
        <dbReference type="EMBL" id="CCH30901.1"/>
    </source>
</evidence>
<keyword evidence="4" id="KW-0238">DNA-binding</keyword>
<dbReference type="NCBIfam" id="TIGR02983">
    <property type="entry name" value="SigE-fam_strep"/>
    <property type="match status" value="1"/>
</dbReference>
<name>K0JXN7_SACES</name>
<dbReference type="SUPFAM" id="SSF88946">
    <property type="entry name" value="Sigma2 domain of RNA polymerase sigma factors"/>
    <property type="match status" value="1"/>
</dbReference>
<dbReference type="PANTHER" id="PTHR43133">
    <property type="entry name" value="RNA POLYMERASE ECF-TYPE SIGMA FACTO"/>
    <property type="match status" value="1"/>
</dbReference>
<dbReference type="NCBIfam" id="TIGR02937">
    <property type="entry name" value="sigma70-ECF"/>
    <property type="match status" value="1"/>
</dbReference>
<feature type="compositionally biased region" description="Pro residues" evidence="6">
    <location>
        <begin position="71"/>
        <end position="82"/>
    </location>
</feature>
<dbReference type="SUPFAM" id="SSF88659">
    <property type="entry name" value="Sigma3 and sigma4 domains of RNA polymerase sigma factors"/>
    <property type="match status" value="1"/>
</dbReference>
<dbReference type="InterPro" id="IPR013324">
    <property type="entry name" value="RNA_pol_sigma_r3/r4-like"/>
</dbReference>
<dbReference type="AlphaFoldDB" id="K0JXN7"/>
<feature type="compositionally biased region" description="Polar residues" evidence="6">
    <location>
        <begin position="1"/>
        <end position="13"/>
    </location>
</feature>
<dbReference type="InterPro" id="IPR013325">
    <property type="entry name" value="RNA_pol_sigma_r2"/>
</dbReference>
<reference evidence="8 9" key="1">
    <citation type="journal article" date="2012" name="BMC Genomics">
        <title>Complete genome sequence of Saccharothrix espanaensis DSM 44229T and comparison to the other completely sequenced Pseudonocardiaceae.</title>
        <authorList>
            <person name="Strobel T."/>
            <person name="Al-Dilaimi A."/>
            <person name="Blom J."/>
            <person name="Gessner A."/>
            <person name="Kalinowski J."/>
            <person name="Luzhetska M."/>
            <person name="Puhler A."/>
            <person name="Szczepanowski R."/>
            <person name="Bechthold A."/>
            <person name="Ruckert C."/>
        </authorList>
    </citation>
    <scope>NUCLEOTIDE SEQUENCE [LARGE SCALE GENOMIC DNA]</scope>
    <source>
        <strain evidence="9">ATCC 51144 / DSM 44229 / JCM 9112 / NBRC 15066 / NRRL 15764</strain>
    </source>
</reference>
<evidence type="ECO:0000256" key="2">
    <source>
        <dbReference type="ARBA" id="ARBA00023015"/>
    </source>
</evidence>
<protein>
    <submittedName>
        <fullName evidence="8">RNA polymerase, sigma-24 subunit, ECF subfamily</fullName>
    </submittedName>
</protein>
<dbReference type="Gene3D" id="1.10.1740.10">
    <property type="match status" value="1"/>
</dbReference>
<dbReference type="KEGG" id="sesp:BN6_36060"/>
<dbReference type="GO" id="GO:0006352">
    <property type="term" value="P:DNA-templated transcription initiation"/>
    <property type="evidence" value="ECO:0007669"/>
    <property type="project" value="InterPro"/>
</dbReference>
<dbReference type="STRING" id="1179773.BN6_36060"/>
<dbReference type="GO" id="GO:0016987">
    <property type="term" value="F:sigma factor activity"/>
    <property type="evidence" value="ECO:0007669"/>
    <property type="project" value="UniProtKB-KW"/>
</dbReference>
<feature type="compositionally biased region" description="Gly residues" evidence="6">
    <location>
        <begin position="33"/>
        <end position="42"/>
    </location>
</feature>
<dbReference type="Pfam" id="PF08281">
    <property type="entry name" value="Sigma70_r4_2"/>
    <property type="match status" value="1"/>
</dbReference>
<evidence type="ECO:0000259" key="7">
    <source>
        <dbReference type="Pfam" id="PF08281"/>
    </source>
</evidence>
<evidence type="ECO:0000256" key="3">
    <source>
        <dbReference type="ARBA" id="ARBA00023082"/>
    </source>
</evidence>
<dbReference type="InterPro" id="IPR013249">
    <property type="entry name" value="RNA_pol_sigma70_r4_t2"/>
</dbReference>
<dbReference type="PATRIC" id="fig|1179773.3.peg.3604"/>
<evidence type="ECO:0000313" key="9">
    <source>
        <dbReference type="Proteomes" id="UP000006281"/>
    </source>
</evidence>
<dbReference type="InterPro" id="IPR039425">
    <property type="entry name" value="RNA_pol_sigma-70-like"/>
</dbReference>
<evidence type="ECO:0000256" key="6">
    <source>
        <dbReference type="SAM" id="MobiDB-lite"/>
    </source>
</evidence>
<dbReference type="InterPro" id="IPR036388">
    <property type="entry name" value="WH-like_DNA-bd_sf"/>
</dbReference>
<feature type="region of interest" description="Disordered" evidence="6">
    <location>
        <begin position="1"/>
        <end position="91"/>
    </location>
</feature>